<keyword evidence="3" id="KW-1185">Reference proteome</keyword>
<organism evidence="2 3">
    <name type="scientific">Liparis tanakae</name>
    <name type="common">Tanaka's snailfish</name>
    <dbReference type="NCBI Taxonomy" id="230148"/>
    <lineage>
        <taxon>Eukaryota</taxon>
        <taxon>Metazoa</taxon>
        <taxon>Chordata</taxon>
        <taxon>Craniata</taxon>
        <taxon>Vertebrata</taxon>
        <taxon>Euteleostomi</taxon>
        <taxon>Actinopterygii</taxon>
        <taxon>Neopterygii</taxon>
        <taxon>Teleostei</taxon>
        <taxon>Neoteleostei</taxon>
        <taxon>Acanthomorphata</taxon>
        <taxon>Eupercaria</taxon>
        <taxon>Perciformes</taxon>
        <taxon>Cottioidei</taxon>
        <taxon>Cottales</taxon>
        <taxon>Liparidae</taxon>
        <taxon>Liparis</taxon>
    </lineage>
</organism>
<comment type="caution">
    <text evidence="2">The sequence shown here is derived from an EMBL/GenBank/DDBJ whole genome shotgun (WGS) entry which is preliminary data.</text>
</comment>
<dbReference type="EMBL" id="SRLO01001167">
    <property type="protein sequence ID" value="TNN40691.1"/>
    <property type="molecule type" value="Genomic_DNA"/>
</dbReference>
<sequence>MVPLLSILSRSPKGESSGLSNASSASVLSISVEVEVPVGIQQLWVQAVDQRDAILDLSLQDHLSDLNPLV</sequence>
<dbReference type="AlphaFoldDB" id="A0A4Z2FIC4"/>
<evidence type="ECO:0000256" key="1">
    <source>
        <dbReference type="SAM" id="MobiDB-lite"/>
    </source>
</evidence>
<evidence type="ECO:0000313" key="2">
    <source>
        <dbReference type="EMBL" id="TNN40691.1"/>
    </source>
</evidence>
<protein>
    <submittedName>
        <fullName evidence="2">Uncharacterized protein</fullName>
    </submittedName>
</protein>
<feature type="region of interest" description="Disordered" evidence="1">
    <location>
        <begin position="1"/>
        <end position="22"/>
    </location>
</feature>
<evidence type="ECO:0000313" key="3">
    <source>
        <dbReference type="Proteomes" id="UP000314294"/>
    </source>
</evidence>
<proteinExistence type="predicted"/>
<accession>A0A4Z2FIC4</accession>
<dbReference type="Proteomes" id="UP000314294">
    <property type="component" value="Unassembled WGS sequence"/>
</dbReference>
<gene>
    <name evidence="2" type="ORF">EYF80_049132</name>
</gene>
<name>A0A4Z2FIC4_9TELE</name>
<reference evidence="2 3" key="1">
    <citation type="submission" date="2019-03" db="EMBL/GenBank/DDBJ databases">
        <title>First draft genome of Liparis tanakae, snailfish: a comprehensive survey of snailfish specific genes.</title>
        <authorList>
            <person name="Kim W."/>
            <person name="Song I."/>
            <person name="Jeong J.-H."/>
            <person name="Kim D."/>
            <person name="Kim S."/>
            <person name="Ryu S."/>
            <person name="Song J.Y."/>
            <person name="Lee S.K."/>
        </authorList>
    </citation>
    <scope>NUCLEOTIDE SEQUENCE [LARGE SCALE GENOMIC DNA]</scope>
    <source>
        <tissue evidence="2">Muscle</tissue>
    </source>
</reference>